<organism evidence="2 3">
    <name type="scientific">Malassezia vespertilionis</name>
    <dbReference type="NCBI Taxonomy" id="2020962"/>
    <lineage>
        <taxon>Eukaryota</taxon>
        <taxon>Fungi</taxon>
        <taxon>Dikarya</taxon>
        <taxon>Basidiomycota</taxon>
        <taxon>Ustilaginomycotina</taxon>
        <taxon>Malasseziomycetes</taxon>
        <taxon>Malasseziales</taxon>
        <taxon>Malasseziaceae</taxon>
        <taxon>Malassezia</taxon>
    </lineage>
</organism>
<dbReference type="SUPFAM" id="SSF48452">
    <property type="entry name" value="TPR-like"/>
    <property type="match status" value="1"/>
</dbReference>
<accession>A0A2N1JBN0</accession>
<dbReference type="Pfam" id="PF10300">
    <property type="entry name" value="Iml2-TPR_39"/>
    <property type="match status" value="1"/>
</dbReference>
<dbReference type="Gene3D" id="1.25.40.10">
    <property type="entry name" value="Tetratricopeptide repeat domain"/>
    <property type="match status" value="1"/>
</dbReference>
<dbReference type="InterPro" id="IPR019412">
    <property type="entry name" value="IML2/TPR_39"/>
</dbReference>
<dbReference type="AlphaFoldDB" id="A0A2N1JBN0"/>
<dbReference type="GO" id="GO:0005829">
    <property type="term" value="C:cytosol"/>
    <property type="evidence" value="ECO:0007669"/>
    <property type="project" value="TreeGrafter"/>
</dbReference>
<evidence type="ECO:0000256" key="1">
    <source>
        <dbReference type="SAM" id="MobiDB-lite"/>
    </source>
</evidence>
<feature type="compositionally biased region" description="Polar residues" evidence="1">
    <location>
        <begin position="19"/>
        <end position="32"/>
    </location>
</feature>
<evidence type="ECO:0000313" key="3">
    <source>
        <dbReference type="Proteomes" id="UP000232875"/>
    </source>
</evidence>
<proteinExistence type="predicted"/>
<sequence length="772" mass="86446">MTNPSTLLPPRAERVYGMSPTQYPDAQPTLLTQARLEEKEPSTLPIHISMTDRVLQDRRDAQMHTNRRQRRSETGKFSQQSFSPPPPGLAMSQSSESTMDTLSKSSGSPFQEATVPKEEVPVLEPAARSTRSAERLAAGSGVAAVPLRARSNSIAQKHDSKVLFDDTKGRSERMSMLTYDEVALTTEELEADIAQARYAMHLFLNSRMTEAYEHVSAKSERRLYYAVAFALLSTIKGVMTFEREDLATAISHCRDALTVASLLRKRASAISCFGRFVRGVGPSVSWVASMTPVERHAELVYAECALLKAVLGIALSGDLFGFLSEALNLRSAYGTYHSLLKYIEWEDESPEARKRGIHSDNDFRSGVYLGAGCMSLILGLLPGKLLKVMEVFGYEGDVAVGLELLSKSGGWSAAPTPGISTEKEGIRRVLCDMTMLTYHLVVSTFVPVPDVDIPFAAKLLNFHLARYPEGVFFLYFHGRLYSTQSLSREAIRCFQRARDIQEEYVQLKHICYWDMALCNMSLGQWQDTYVDFTILAEENNWSKAVYTYGRAAMLYQSGDRTKIQQAQEIFATVQSKTQKIAGKSIPLEKFVARKANKIQAQGHLVLPAMEFAYMTHCYTTAAHSSLTCTLLPMVEQKLNELEASAGAEMDDVCLAHFLRGVILRNIAYPEQHTKFRARDRRIPVAEAARAAEENLQFVATNGTQLVYDHYLLYFSHYELGRLYISQRRDKEARHELELVLSGKNLGEQGRKGKYSMQNMAALRSNGALDLLR</sequence>
<feature type="region of interest" description="Disordered" evidence="1">
    <location>
        <begin position="1"/>
        <end position="140"/>
    </location>
</feature>
<reference evidence="2 3" key="1">
    <citation type="submission" date="2017-10" db="EMBL/GenBank/DDBJ databases">
        <title>A novel species of cold-tolerant Malassezia isolated from bats.</title>
        <authorList>
            <person name="Lorch J.M."/>
            <person name="Palmer J.M."/>
            <person name="Vanderwolf K.J."/>
            <person name="Schmidt K.Z."/>
            <person name="Verant M.L."/>
            <person name="Weller T.J."/>
            <person name="Blehert D.S."/>
        </authorList>
    </citation>
    <scope>NUCLEOTIDE SEQUENCE [LARGE SCALE GENOMIC DNA]</scope>
    <source>
        <strain evidence="2 3">NWHC:44797-103</strain>
    </source>
</reference>
<dbReference type="PANTHER" id="PTHR31859">
    <property type="entry name" value="TETRATRICOPEPTIDE REPEAT PROTEIN 39 FAMILY MEMBER"/>
    <property type="match status" value="1"/>
</dbReference>
<dbReference type="EMBL" id="KZ454990">
    <property type="protein sequence ID" value="PKI83961.1"/>
    <property type="molecule type" value="Genomic_DNA"/>
</dbReference>
<feature type="compositionally biased region" description="Polar residues" evidence="1">
    <location>
        <begin position="91"/>
        <end position="111"/>
    </location>
</feature>
<name>A0A2N1JBN0_9BASI</name>
<gene>
    <name evidence="2" type="ORF">MVES_001861</name>
</gene>
<evidence type="ECO:0000313" key="2">
    <source>
        <dbReference type="EMBL" id="PKI83961.1"/>
    </source>
</evidence>
<dbReference type="PANTHER" id="PTHR31859:SF1">
    <property type="entry name" value="TETRATRICOPEPTIDE REPEAT PROTEIN 39C"/>
    <property type="match status" value="1"/>
</dbReference>
<dbReference type="Proteomes" id="UP000232875">
    <property type="component" value="Unassembled WGS sequence"/>
</dbReference>
<dbReference type="InterPro" id="IPR011990">
    <property type="entry name" value="TPR-like_helical_dom_sf"/>
</dbReference>
<keyword evidence="3" id="KW-1185">Reference proteome</keyword>
<dbReference type="GO" id="GO:0005741">
    <property type="term" value="C:mitochondrial outer membrane"/>
    <property type="evidence" value="ECO:0007669"/>
    <property type="project" value="TreeGrafter"/>
</dbReference>
<dbReference type="OrthoDB" id="43460at2759"/>
<dbReference type="GO" id="GO:0005634">
    <property type="term" value="C:nucleus"/>
    <property type="evidence" value="ECO:0007669"/>
    <property type="project" value="TreeGrafter"/>
</dbReference>
<protein>
    <submittedName>
        <fullName evidence="2">Uncharacterized protein</fullName>
    </submittedName>
</protein>